<evidence type="ECO:0000313" key="1">
    <source>
        <dbReference type="EMBL" id="JAH37819.1"/>
    </source>
</evidence>
<accession>A0A0E9S8W3</accession>
<reference evidence="1" key="2">
    <citation type="journal article" date="2015" name="Fish Shellfish Immunol.">
        <title>Early steps in the European eel (Anguilla anguilla)-Vibrio vulnificus interaction in the gills: Role of the RtxA13 toxin.</title>
        <authorList>
            <person name="Callol A."/>
            <person name="Pajuelo D."/>
            <person name="Ebbesson L."/>
            <person name="Teles M."/>
            <person name="MacKenzie S."/>
            <person name="Amaro C."/>
        </authorList>
    </citation>
    <scope>NUCLEOTIDE SEQUENCE</scope>
</reference>
<name>A0A0E9S8W3_ANGAN</name>
<dbReference type="EMBL" id="GBXM01070758">
    <property type="protein sequence ID" value="JAH37819.1"/>
    <property type="molecule type" value="Transcribed_RNA"/>
</dbReference>
<dbReference type="AlphaFoldDB" id="A0A0E9S8W3"/>
<organism evidence="1">
    <name type="scientific">Anguilla anguilla</name>
    <name type="common">European freshwater eel</name>
    <name type="synonym">Muraena anguilla</name>
    <dbReference type="NCBI Taxonomy" id="7936"/>
    <lineage>
        <taxon>Eukaryota</taxon>
        <taxon>Metazoa</taxon>
        <taxon>Chordata</taxon>
        <taxon>Craniata</taxon>
        <taxon>Vertebrata</taxon>
        <taxon>Euteleostomi</taxon>
        <taxon>Actinopterygii</taxon>
        <taxon>Neopterygii</taxon>
        <taxon>Teleostei</taxon>
        <taxon>Anguilliformes</taxon>
        <taxon>Anguillidae</taxon>
        <taxon>Anguilla</taxon>
    </lineage>
</organism>
<sequence>MTLDSDPSSVLQLLDRSTAFDTTFLSKYLCK</sequence>
<dbReference type="EMBL" id="GBXM01067758">
    <property type="protein sequence ID" value="JAH40819.1"/>
    <property type="molecule type" value="Transcribed_RNA"/>
</dbReference>
<protein>
    <submittedName>
        <fullName evidence="1">Uncharacterized protein</fullName>
    </submittedName>
</protein>
<proteinExistence type="predicted"/>
<reference evidence="1" key="1">
    <citation type="submission" date="2014-11" db="EMBL/GenBank/DDBJ databases">
        <authorList>
            <person name="Amaro Gonzalez C."/>
        </authorList>
    </citation>
    <scope>NUCLEOTIDE SEQUENCE</scope>
</reference>